<evidence type="ECO:0000313" key="2">
    <source>
        <dbReference type="Proteomes" id="UP001604335"/>
    </source>
</evidence>
<accession>A0ABW7C652</accession>
<keyword evidence="2" id="KW-1185">Reference proteome</keyword>
<dbReference type="EMBL" id="JAZAQF010000018">
    <property type="protein sequence ID" value="MFG3816685.1"/>
    <property type="molecule type" value="Genomic_DNA"/>
</dbReference>
<proteinExistence type="predicted"/>
<comment type="caution">
    <text evidence="1">The sequence shown here is derived from an EMBL/GenBank/DDBJ whole genome shotgun (WGS) entry which is preliminary data.</text>
</comment>
<name>A0ABW7C652_9CYAN</name>
<sequence length="94" mass="11078">MLRTISKLTLTPASVPAESEPARNRTRWPWARFWRWGRLQLAPWIALLTAGWSRVTAWGDQDYHERSRWLVALSRINSRINFVAVYGLLSELLW</sequence>
<dbReference type="RefSeq" id="WP_393010757.1">
    <property type="nucleotide sequence ID" value="NZ_JAZAQF010000018.1"/>
</dbReference>
<gene>
    <name evidence="1" type="ORF">VPK24_03470</name>
</gene>
<reference evidence="2" key="1">
    <citation type="journal article" date="2024" name="Algal Res.">
        <title>Biochemical, toxicological and genomic investigation of a high-biomass producing Limnothrix strain isolated from Italian shallow drinking water reservoir.</title>
        <authorList>
            <person name="Simonazzi M."/>
            <person name="Shishido T.K."/>
            <person name="Delbaje E."/>
            <person name="Wahlsten M."/>
            <person name="Fewer D.P."/>
            <person name="Sivonen K."/>
            <person name="Pezzolesi L."/>
            <person name="Pistocchi R."/>
        </authorList>
    </citation>
    <scope>NUCLEOTIDE SEQUENCE [LARGE SCALE GENOMIC DNA]</scope>
    <source>
        <strain evidence="2">LRLZ20PSL1</strain>
    </source>
</reference>
<protein>
    <submittedName>
        <fullName evidence="1">Uncharacterized protein</fullName>
    </submittedName>
</protein>
<evidence type="ECO:0000313" key="1">
    <source>
        <dbReference type="EMBL" id="MFG3816685.1"/>
    </source>
</evidence>
<organism evidence="1 2">
    <name type="scientific">Limnothrix redekei LRLZ20PSL1</name>
    <dbReference type="NCBI Taxonomy" id="3112953"/>
    <lineage>
        <taxon>Bacteria</taxon>
        <taxon>Bacillati</taxon>
        <taxon>Cyanobacteriota</taxon>
        <taxon>Cyanophyceae</taxon>
        <taxon>Pseudanabaenales</taxon>
        <taxon>Pseudanabaenaceae</taxon>
        <taxon>Limnothrix</taxon>
    </lineage>
</organism>
<dbReference type="Proteomes" id="UP001604335">
    <property type="component" value="Unassembled WGS sequence"/>
</dbReference>